<dbReference type="OrthoDB" id="550575at2759"/>
<dbReference type="GO" id="GO:0019005">
    <property type="term" value="C:SCF ubiquitin ligase complex"/>
    <property type="evidence" value="ECO:0007669"/>
    <property type="project" value="TreeGrafter"/>
</dbReference>
<dbReference type="Proteomes" id="UP000428333">
    <property type="component" value="Linkage Group LG01"/>
</dbReference>
<dbReference type="Gene3D" id="3.80.10.10">
    <property type="entry name" value="Ribonuclease Inhibitor"/>
    <property type="match status" value="2"/>
</dbReference>
<evidence type="ECO:0000313" key="1">
    <source>
        <dbReference type="EMBL" id="KAE9466455.1"/>
    </source>
</evidence>
<dbReference type="AlphaFoldDB" id="A0A6A4M7A0"/>
<accession>A0A6A4M7A0</accession>
<comment type="caution">
    <text evidence="1">The sequence shown here is derived from an EMBL/GenBank/DDBJ whole genome shotgun (WGS) entry which is preliminary data.</text>
</comment>
<organism evidence="1 2">
    <name type="scientific">Rhododendron williamsianum</name>
    <dbReference type="NCBI Taxonomy" id="262921"/>
    <lineage>
        <taxon>Eukaryota</taxon>
        <taxon>Viridiplantae</taxon>
        <taxon>Streptophyta</taxon>
        <taxon>Embryophyta</taxon>
        <taxon>Tracheophyta</taxon>
        <taxon>Spermatophyta</taxon>
        <taxon>Magnoliopsida</taxon>
        <taxon>eudicotyledons</taxon>
        <taxon>Gunneridae</taxon>
        <taxon>Pentapetalae</taxon>
        <taxon>asterids</taxon>
        <taxon>Ericales</taxon>
        <taxon>Ericaceae</taxon>
        <taxon>Ericoideae</taxon>
        <taxon>Rhodoreae</taxon>
        <taxon>Rhododendron</taxon>
    </lineage>
</organism>
<protein>
    <submittedName>
        <fullName evidence="1">Uncharacterized protein</fullName>
    </submittedName>
</protein>
<dbReference type="EMBL" id="QEFC01000090">
    <property type="protein sequence ID" value="KAE9466455.1"/>
    <property type="molecule type" value="Genomic_DNA"/>
</dbReference>
<dbReference type="SUPFAM" id="SSF52047">
    <property type="entry name" value="RNI-like"/>
    <property type="match status" value="1"/>
</dbReference>
<dbReference type="SMART" id="SM00367">
    <property type="entry name" value="LRR_CC"/>
    <property type="match status" value="5"/>
</dbReference>
<dbReference type="Pfam" id="PF13516">
    <property type="entry name" value="LRR_6"/>
    <property type="match status" value="1"/>
</dbReference>
<dbReference type="InterPro" id="IPR001611">
    <property type="entry name" value="Leu-rich_rpt"/>
</dbReference>
<sequence length="266" mass="30271">MEPGLLTTLGQSFTNLRKLDLSYNVKLADEEFISMLASLNCLRELNVRGCEGLTNASMVSMFKSFKQLDIADLVHCDGIEAEAVELFVLNCLRLRHICVEESKFSDVSRSWASKKIIERCCFEIVSEKITLFLRYGDSERGCLSIMPSFEMGCGQSFTNLRNLDLSYNVKLADEEFILMLELFDCLRELKVRGSRGLTNASVVSMFKSCKQLESVDIMNCPRIEAKAVELFVLNCLRLRQIHVEESKLSDVSRLWASKKFIEVIVD</sequence>
<evidence type="ECO:0000313" key="2">
    <source>
        <dbReference type="Proteomes" id="UP000428333"/>
    </source>
</evidence>
<dbReference type="GO" id="GO:0031146">
    <property type="term" value="P:SCF-dependent proteasomal ubiquitin-dependent protein catabolic process"/>
    <property type="evidence" value="ECO:0007669"/>
    <property type="project" value="TreeGrafter"/>
</dbReference>
<reference evidence="1 2" key="1">
    <citation type="journal article" date="2019" name="Genome Biol. Evol.">
        <title>The Rhododendron genome and chromosomal organization provide insight into shared whole-genome duplications across the heath family (Ericaceae).</title>
        <authorList>
            <person name="Soza V.L."/>
            <person name="Lindsley D."/>
            <person name="Waalkes A."/>
            <person name="Ramage E."/>
            <person name="Patwardhan R.P."/>
            <person name="Burton J.N."/>
            <person name="Adey A."/>
            <person name="Kumar A."/>
            <person name="Qiu R."/>
            <person name="Shendure J."/>
            <person name="Hall B."/>
        </authorList>
    </citation>
    <scope>NUCLEOTIDE SEQUENCE [LARGE SCALE GENOMIC DNA]</scope>
    <source>
        <strain evidence="1">RSF 1966-606</strain>
    </source>
</reference>
<feature type="non-terminal residue" evidence="1">
    <location>
        <position position="1"/>
    </location>
</feature>
<keyword evidence="2" id="KW-1185">Reference proteome</keyword>
<gene>
    <name evidence="1" type="ORF">C3L33_01645</name>
</gene>
<dbReference type="InterPro" id="IPR006553">
    <property type="entry name" value="Leu-rich_rpt_Cys-con_subtyp"/>
</dbReference>
<dbReference type="PANTHER" id="PTHR13318:SF77">
    <property type="entry name" value="F-BOX DOMAIN-CONTAINING PROTEIN"/>
    <property type="match status" value="1"/>
</dbReference>
<name>A0A6A4M7A0_9ERIC</name>
<dbReference type="PANTHER" id="PTHR13318">
    <property type="entry name" value="PARTNER OF PAIRED, ISOFORM B-RELATED"/>
    <property type="match status" value="1"/>
</dbReference>
<proteinExistence type="predicted"/>
<dbReference type="InterPro" id="IPR032675">
    <property type="entry name" value="LRR_dom_sf"/>
</dbReference>